<feature type="region of interest" description="Disordered" evidence="1">
    <location>
        <begin position="102"/>
        <end position="121"/>
    </location>
</feature>
<keyword evidence="4" id="KW-1185">Reference proteome</keyword>
<organism evidence="3 4">
    <name type="scientific">Eutrema salsugineum</name>
    <name type="common">Saltwater cress</name>
    <name type="synonym">Sisymbrium salsugineum</name>
    <dbReference type="NCBI Taxonomy" id="72664"/>
    <lineage>
        <taxon>Eukaryota</taxon>
        <taxon>Viridiplantae</taxon>
        <taxon>Streptophyta</taxon>
        <taxon>Embryophyta</taxon>
        <taxon>Tracheophyta</taxon>
        <taxon>Spermatophyta</taxon>
        <taxon>Magnoliopsida</taxon>
        <taxon>eudicotyledons</taxon>
        <taxon>Gunneridae</taxon>
        <taxon>Pentapetalae</taxon>
        <taxon>rosids</taxon>
        <taxon>malvids</taxon>
        <taxon>Brassicales</taxon>
        <taxon>Brassicaceae</taxon>
        <taxon>Eutremeae</taxon>
        <taxon>Eutrema</taxon>
    </lineage>
</organism>
<dbReference type="GO" id="GO:0000122">
    <property type="term" value="P:negative regulation of transcription by RNA polymerase II"/>
    <property type="evidence" value="ECO:0007669"/>
    <property type="project" value="TreeGrafter"/>
</dbReference>
<dbReference type="Pfam" id="PF08295">
    <property type="entry name" value="Sin3_corepress"/>
    <property type="match status" value="1"/>
</dbReference>
<dbReference type="eggNOG" id="KOG4204">
    <property type="taxonomic scope" value="Eukaryota"/>
</dbReference>
<evidence type="ECO:0000256" key="1">
    <source>
        <dbReference type="SAM" id="MobiDB-lite"/>
    </source>
</evidence>
<dbReference type="GO" id="GO:0000785">
    <property type="term" value="C:chromatin"/>
    <property type="evidence" value="ECO:0007669"/>
    <property type="project" value="TreeGrafter"/>
</dbReference>
<dbReference type="KEGG" id="eus:EUTSA_v10002921mg"/>
<feature type="domain" description="Histone deacetylase interacting" evidence="2">
    <location>
        <begin position="146"/>
        <end position="238"/>
    </location>
</feature>
<feature type="region of interest" description="Disordered" evidence="1">
    <location>
        <begin position="289"/>
        <end position="309"/>
    </location>
</feature>
<protein>
    <recommendedName>
        <fullName evidence="2">Histone deacetylase interacting domain-containing protein</fullName>
    </recommendedName>
</protein>
<proteinExistence type="predicted"/>
<evidence type="ECO:0000313" key="4">
    <source>
        <dbReference type="Proteomes" id="UP000030689"/>
    </source>
</evidence>
<dbReference type="STRING" id="72664.V4L4P5"/>
<dbReference type="PANTHER" id="PTHR12346">
    <property type="entry name" value="SIN3B-RELATED"/>
    <property type="match status" value="1"/>
</dbReference>
<gene>
    <name evidence="3" type="ORF">EUTSA_v10002921mg</name>
</gene>
<name>V4L4P5_EUTSA</name>
<dbReference type="AlphaFoldDB" id="V4L4P5"/>
<dbReference type="Proteomes" id="UP000030689">
    <property type="component" value="Unassembled WGS sequence"/>
</dbReference>
<sequence length="309" mass="35908">MENDNDELSKIITLGKFVSERMNPLELKSLIEDFDKQKITRSEFRKSVQLSFAKRGQEEDVEYSELEEGEIQQDPKGYLAIRAKVDGNSKEQPTTQIRVKEHDVSHKREREKHVTNEFNSEGKKRRILETDTNERSLKGTRTSKRLDGRVTPSYRLIPEEEQVCTFSDTVLNNNKCCLVRFDDASGDSKLTDYQEAMARCEDDMFEADMLMEALKSAVDRAEKVMSGEMTMEDLGVKFYRCIEMLYRGDMSEIVREDHKKALPVILPRLKQQLDKLMVAREKWKPGWKQVLEENTAKQRGSTAQGHKKR</sequence>
<evidence type="ECO:0000259" key="2">
    <source>
        <dbReference type="SMART" id="SM00761"/>
    </source>
</evidence>
<evidence type="ECO:0000313" key="3">
    <source>
        <dbReference type="EMBL" id="ESQ37262.1"/>
    </source>
</evidence>
<dbReference type="InterPro" id="IPR013194">
    <property type="entry name" value="HDAC_interact_dom"/>
</dbReference>
<feature type="compositionally biased region" description="Polar residues" evidence="1">
    <location>
        <begin position="297"/>
        <end position="309"/>
    </location>
</feature>
<dbReference type="OMA" id="SCEEDMF"/>
<dbReference type="EMBL" id="KI517609">
    <property type="protein sequence ID" value="ESQ37262.1"/>
    <property type="molecule type" value="Genomic_DNA"/>
</dbReference>
<dbReference type="SMART" id="SM00761">
    <property type="entry name" value="HDAC_interact"/>
    <property type="match status" value="1"/>
</dbReference>
<feature type="compositionally biased region" description="Basic and acidic residues" evidence="1">
    <location>
        <begin position="102"/>
        <end position="115"/>
    </location>
</feature>
<dbReference type="PANTHER" id="PTHR12346:SF23">
    <property type="entry name" value="PAIRED AMPHIPATHIC HELIX SIN3-LIKE PROTEIN-RELATED"/>
    <property type="match status" value="1"/>
</dbReference>
<accession>V4L4P5</accession>
<dbReference type="GO" id="GO:0003714">
    <property type="term" value="F:transcription corepressor activity"/>
    <property type="evidence" value="ECO:0007669"/>
    <property type="project" value="InterPro"/>
</dbReference>
<dbReference type="Gramene" id="ESQ37262">
    <property type="protein sequence ID" value="ESQ37262"/>
    <property type="gene ID" value="EUTSA_v10002921mg"/>
</dbReference>
<dbReference type="InterPro" id="IPR039774">
    <property type="entry name" value="Sin3-like"/>
</dbReference>
<reference evidence="3 4" key="1">
    <citation type="journal article" date="2013" name="Front. Plant Sci.">
        <title>The Reference Genome of the Halophytic Plant Eutrema salsugineum.</title>
        <authorList>
            <person name="Yang R."/>
            <person name="Jarvis D.E."/>
            <person name="Chen H."/>
            <person name="Beilstein M.A."/>
            <person name="Grimwood J."/>
            <person name="Jenkins J."/>
            <person name="Shu S."/>
            <person name="Prochnik S."/>
            <person name="Xin M."/>
            <person name="Ma C."/>
            <person name="Schmutz J."/>
            <person name="Wing R.A."/>
            <person name="Mitchell-Olds T."/>
            <person name="Schumaker K.S."/>
            <person name="Wang X."/>
        </authorList>
    </citation>
    <scope>NUCLEOTIDE SEQUENCE [LARGE SCALE GENOMIC DNA]</scope>
</reference>
<dbReference type="GO" id="GO:0000118">
    <property type="term" value="C:histone deacetylase complex"/>
    <property type="evidence" value="ECO:0007669"/>
    <property type="project" value="TreeGrafter"/>
</dbReference>